<comment type="caution">
    <text evidence="3">The sequence shown here is derived from an EMBL/GenBank/DDBJ whole genome shotgun (WGS) entry which is preliminary data.</text>
</comment>
<dbReference type="Proteomes" id="UP000095230">
    <property type="component" value="Unassembled WGS sequence"/>
</dbReference>
<dbReference type="EMBL" id="BPEU01000025">
    <property type="protein sequence ID" value="GIU44145.1"/>
    <property type="molecule type" value="Genomic_DNA"/>
</dbReference>
<evidence type="ECO:0000313" key="3">
    <source>
        <dbReference type="EMBL" id="OEG73121.1"/>
    </source>
</evidence>
<organism evidence="3 4">
    <name type="scientific">Shewanella colwelliana</name>
    <name type="common">Alteromonas colwelliana</name>
    <dbReference type="NCBI Taxonomy" id="23"/>
    <lineage>
        <taxon>Bacteria</taxon>
        <taxon>Pseudomonadati</taxon>
        <taxon>Pseudomonadota</taxon>
        <taxon>Gammaproteobacteria</taxon>
        <taxon>Alteromonadales</taxon>
        <taxon>Shewanellaceae</taxon>
        <taxon>Shewanella</taxon>
    </lineage>
</organism>
<reference evidence="3 4" key="1">
    <citation type="submission" date="2016-07" db="EMBL/GenBank/DDBJ databases">
        <title>Whole-genome of two Shewanella species isolated from a digestive organ of sea cucumber Apostichopus japonicus Selenka 1867.</title>
        <authorList>
            <person name="Hong H.-H."/>
            <person name="Choi H."/>
            <person name="Cheon S."/>
            <person name="Oh J.-S."/>
            <person name="Lee H.-G."/>
            <person name="Park C."/>
        </authorList>
    </citation>
    <scope>NUCLEOTIDE SEQUENCE [LARGE SCALE GENOMIC DNA]</scope>
    <source>
        <strain evidence="3 4">CSB03KR</strain>
    </source>
</reference>
<feature type="chain" id="PRO_5009178992" evidence="1">
    <location>
        <begin position="31"/>
        <end position="89"/>
    </location>
</feature>
<evidence type="ECO:0000313" key="4">
    <source>
        <dbReference type="Proteomes" id="UP000095230"/>
    </source>
</evidence>
<sequence>MKAIYRPVSQQRVIAALALLLLLVATQTYTQDAADWFLLGLNIMEASGFYAAAEPISSLPDVAKVGGSLMQFLQALIELLHRFLAMLLN</sequence>
<dbReference type="Proteomes" id="UP000773469">
    <property type="component" value="Unassembled WGS sequence"/>
</dbReference>
<protein>
    <submittedName>
        <fullName evidence="3">Uncharacterized protein</fullName>
    </submittedName>
</protein>
<keyword evidence="1" id="KW-0732">Signal</keyword>
<accession>A0A1E5IRG6</accession>
<dbReference type="RefSeq" id="WP_069671680.1">
    <property type="nucleotide sequence ID" value="NZ_BPEU01000025.1"/>
</dbReference>
<evidence type="ECO:0000256" key="1">
    <source>
        <dbReference type="SAM" id="SignalP"/>
    </source>
</evidence>
<dbReference type="STRING" id="23.BEL05_06925"/>
<dbReference type="EMBL" id="MCBT01000044">
    <property type="protein sequence ID" value="OEG73121.1"/>
    <property type="molecule type" value="Genomic_DNA"/>
</dbReference>
<proteinExistence type="predicted"/>
<feature type="signal peptide" evidence="1">
    <location>
        <begin position="1"/>
        <end position="30"/>
    </location>
</feature>
<evidence type="ECO:0000313" key="5">
    <source>
        <dbReference type="Proteomes" id="UP000773469"/>
    </source>
</evidence>
<reference evidence="2 5" key="2">
    <citation type="submission" date="2021-05" db="EMBL/GenBank/DDBJ databases">
        <title>Molecular characterization for Shewanella algae harboring chromosomal blaOXA-55-like strains isolated from clinical and environment sample.</title>
        <authorList>
            <person name="Ohama Y."/>
            <person name="Aoki K."/>
            <person name="Harada S."/>
            <person name="Moriya K."/>
            <person name="Ishii Y."/>
            <person name="Tateda K."/>
        </authorList>
    </citation>
    <scope>NUCLEOTIDE SEQUENCE [LARGE SCALE GENOMIC DNA]</scope>
    <source>
        <strain evidence="2 5">MBTL60-118</strain>
    </source>
</reference>
<evidence type="ECO:0000313" key="2">
    <source>
        <dbReference type="EMBL" id="GIU44145.1"/>
    </source>
</evidence>
<gene>
    <name evidence="3" type="ORF">BEL05_06925</name>
    <name evidence="2" type="ORF">TUM3794_31450</name>
</gene>
<dbReference type="AlphaFoldDB" id="A0A1E5IRG6"/>
<name>A0A1E5IRG6_SHECO</name>
<dbReference type="OrthoDB" id="6272237at2"/>
<keyword evidence="5" id="KW-1185">Reference proteome</keyword>